<dbReference type="OrthoDB" id="5965864at2759"/>
<reference evidence="9 10" key="1">
    <citation type="submission" date="2016-07" db="EMBL/GenBank/DDBJ databases">
        <title>Pervasive Adenine N6-methylation of Active Genes in Fungi.</title>
        <authorList>
            <consortium name="DOE Joint Genome Institute"/>
            <person name="Mondo S.J."/>
            <person name="Dannebaum R.O."/>
            <person name="Kuo R.C."/>
            <person name="Labutti K."/>
            <person name="Haridas S."/>
            <person name="Kuo A."/>
            <person name="Salamov A."/>
            <person name="Ahrendt S.R."/>
            <person name="Lipzen A."/>
            <person name="Sullivan W."/>
            <person name="Andreopoulos W.B."/>
            <person name="Clum A."/>
            <person name="Lindquist E."/>
            <person name="Daum C."/>
            <person name="Ramamoorthy G.K."/>
            <person name="Gryganskyi A."/>
            <person name="Culley D."/>
            <person name="Magnuson J.K."/>
            <person name="James T.Y."/>
            <person name="O'Malley M.A."/>
            <person name="Stajich J.E."/>
            <person name="Spatafora J.W."/>
            <person name="Visel A."/>
            <person name="Grigoriev I.V."/>
        </authorList>
    </citation>
    <scope>NUCLEOTIDE SEQUENCE [LARGE SCALE GENOMIC DNA]</scope>
    <source>
        <strain evidence="9 10">NRRL 3116</strain>
    </source>
</reference>
<gene>
    <name evidence="9" type="ORF">BCR41DRAFT_365287</name>
</gene>
<evidence type="ECO:0000313" key="9">
    <source>
        <dbReference type="EMBL" id="ORY95110.1"/>
    </source>
</evidence>
<comment type="subcellular location">
    <subcellularLocation>
        <location evidence="1">Endomembrane system</location>
        <topology evidence="1">Multi-pass membrane protein</topology>
    </subcellularLocation>
</comment>
<name>A0A1Y2G5F2_9FUNG</name>
<dbReference type="PANTHER" id="PTHR10981">
    <property type="entry name" value="BATTENIN"/>
    <property type="match status" value="1"/>
</dbReference>
<feature type="transmembrane region" description="Helical" evidence="8">
    <location>
        <begin position="51"/>
        <end position="72"/>
    </location>
</feature>
<protein>
    <submittedName>
        <fullName evidence="9">CLN3 protein-domain-containing protein</fullName>
    </submittedName>
</protein>
<accession>A0A1Y2G5F2</accession>
<feature type="transmembrane region" description="Helical" evidence="8">
    <location>
        <begin position="199"/>
        <end position="217"/>
    </location>
</feature>
<dbReference type="GO" id="GO:0016020">
    <property type="term" value="C:membrane"/>
    <property type="evidence" value="ECO:0007669"/>
    <property type="project" value="InterPro"/>
</dbReference>
<feature type="region of interest" description="Disordered" evidence="7">
    <location>
        <begin position="283"/>
        <end position="308"/>
    </location>
</feature>
<dbReference type="GO" id="GO:0051453">
    <property type="term" value="P:regulation of intracellular pH"/>
    <property type="evidence" value="ECO:0007669"/>
    <property type="project" value="TreeGrafter"/>
</dbReference>
<dbReference type="Proteomes" id="UP000193648">
    <property type="component" value="Unassembled WGS sequence"/>
</dbReference>
<dbReference type="EMBL" id="MCFF01000086">
    <property type="protein sequence ID" value="ORY95110.1"/>
    <property type="molecule type" value="Genomic_DNA"/>
</dbReference>
<dbReference type="Pfam" id="PF02487">
    <property type="entry name" value="CLN3"/>
    <property type="match status" value="2"/>
</dbReference>
<evidence type="ECO:0000256" key="8">
    <source>
        <dbReference type="SAM" id="Phobius"/>
    </source>
</evidence>
<feature type="transmembrane region" description="Helical" evidence="8">
    <location>
        <begin position="175"/>
        <end position="193"/>
    </location>
</feature>
<dbReference type="InParanoid" id="A0A1Y2G5F2"/>
<dbReference type="SUPFAM" id="SSF103473">
    <property type="entry name" value="MFS general substrate transporter"/>
    <property type="match status" value="1"/>
</dbReference>
<feature type="transmembrane region" description="Helical" evidence="8">
    <location>
        <begin position="111"/>
        <end position="130"/>
    </location>
</feature>
<sequence length="617" mass="67443">MFKVLKWFKSLLPEADSHSRQNSTWQSNSNGPRLRRLNEICFSFPAIERDWVAFFIFGCINNLIYVVILSAAVDLVGAEVPKGVVLLADIIPSLLVKMVAPYFIHKVSYPLRVVFCASLSFLAVVIIALSDTISGRMLGVTMASLSSGLGELTFLMLTSFYRLQMVSAWSSGTGGAGLLGAFLFLLLTSWIGLSIRRTLGIIALFPILMLVAYFFILTNPTSRSSLRGITAANRPLSSSYQILDDGHDIEEELLTSQESLQPHQTSVAATATATAVAEELNGASPSQYFNGNSNHGHRRGGSTDSNTLLQTPASVLSTSTQDTAPVSNVASALLSSDPYAPILGTSTAVTPPAMLPIAPWDTHWGTSSSQRHQTEPTSINTLLAATDPDDPEFVPPFRESEVRDRESSVRRTVYKVQPNEAMTLEEKFTMLRSLLVPYMIPLFMVYIAEYTMNQGVLPVILFPLENTPFAHLRDHYVTYSAIYQTGVFISRSSASLIQISHLWIPSFLQVLTLLLATSQAILTSQGHPFPIPSIYLIFILILWEGLLGGATYVHTYIGISRDLEHDPKGKEFAMGAVGVADGLGVMIAGIASLWIEPALCRWQVVEKGIELCLAMAD</sequence>
<dbReference type="STRING" id="64571.A0A1Y2G5F2"/>
<evidence type="ECO:0000256" key="5">
    <source>
        <dbReference type="ARBA" id="ARBA00022989"/>
    </source>
</evidence>
<evidence type="ECO:0000256" key="1">
    <source>
        <dbReference type="ARBA" id="ARBA00004127"/>
    </source>
</evidence>
<dbReference type="PRINTS" id="PR01315">
    <property type="entry name" value="BATTENIN"/>
</dbReference>
<dbReference type="FunCoup" id="A0A1Y2G5F2">
    <property type="interactions" value="117"/>
</dbReference>
<comment type="caution">
    <text evidence="9">The sequence shown here is derived from an EMBL/GenBank/DDBJ whole genome shotgun (WGS) entry which is preliminary data.</text>
</comment>
<dbReference type="AlphaFoldDB" id="A0A1Y2G5F2"/>
<feature type="transmembrane region" description="Helical" evidence="8">
    <location>
        <begin position="502"/>
        <end position="522"/>
    </location>
</feature>
<evidence type="ECO:0000256" key="4">
    <source>
        <dbReference type="ARBA" id="ARBA00022692"/>
    </source>
</evidence>
<dbReference type="GeneID" id="33567981"/>
<evidence type="ECO:0000256" key="2">
    <source>
        <dbReference type="ARBA" id="ARBA00007467"/>
    </source>
</evidence>
<feature type="transmembrane region" description="Helical" evidence="8">
    <location>
        <begin position="430"/>
        <end position="448"/>
    </location>
</feature>
<keyword evidence="5 8" id="KW-1133">Transmembrane helix</keyword>
<proteinExistence type="inferred from homology"/>
<feature type="transmembrane region" description="Helical" evidence="8">
    <location>
        <begin position="142"/>
        <end position="163"/>
    </location>
</feature>
<dbReference type="InterPro" id="IPR036259">
    <property type="entry name" value="MFS_trans_sf"/>
</dbReference>
<evidence type="ECO:0000313" key="10">
    <source>
        <dbReference type="Proteomes" id="UP000193648"/>
    </source>
</evidence>
<organism evidence="9 10">
    <name type="scientific">Lobosporangium transversale</name>
    <dbReference type="NCBI Taxonomy" id="64571"/>
    <lineage>
        <taxon>Eukaryota</taxon>
        <taxon>Fungi</taxon>
        <taxon>Fungi incertae sedis</taxon>
        <taxon>Mucoromycota</taxon>
        <taxon>Mortierellomycotina</taxon>
        <taxon>Mortierellomycetes</taxon>
        <taxon>Mortierellales</taxon>
        <taxon>Mortierellaceae</taxon>
        <taxon>Lobosporangium</taxon>
    </lineage>
</organism>
<feature type="transmembrane region" description="Helical" evidence="8">
    <location>
        <begin position="534"/>
        <end position="553"/>
    </location>
</feature>
<dbReference type="RefSeq" id="XP_021875319.1">
    <property type="nucleotide sequence ID" value="XM_022026138.1"/>
</dbReference>
<dbReference type="GO" id="GO:0005773">
    <property type="term" value="C:vacuole"/>
    <property type="evidence" value="ECO:0007669"/>
    <property type="project" value="UniProtKB-ARBA"/>
</dbReference>
<dbReference type="PANTHER" id="PTHR10981:SF0">
    <property type="entry name" value="BATTENIN"/>
    <property type="match status" value="1"/>
</dbReference>
<evidence type="ECO:0000256" key="6">
    <source>
        <dbReference type="ARBA" id="ARBA00023136"/>
    </source>
</evidence>
<evidence type="ECO:0000256" key="7">
    <source>
        <dbReference type="SAM" id="MobiDB-lite"/>
    </source>
</evidence>
<keyword evidence="6 8" id="KW-0472">Membrane</keyword>
<comment type="similarity">
    <text evidence="2">Belongs to the battenin family.</text>
</comment>
<dbReference type="GO" id="GO:0012505">
    <property type="term" value="C:endomembrane system"/>
    <property type="evidence" value="ECO:0007669"/>
    <property type="project" value="UniProtKB-SubCell"/>
</dbReference>
<feature type="transmembrane region" description="Helical" evidence="8">
    <location>
        <begin position="573"/>
        <end position="595"/>
    </location>
</feature>
<dbReference type="InterPro" id="IPR003492">
    <property type="entry name" value="Battenin_disease_Cln3"/>
</dbReference>
<feature type="transmembrane region" description="Helical" evidence="8">
    <location>
        <begin position="84"/>
        <end position="104"/>
    </location>
</feature>
<evidence type="ECO:0000256" key="3">
    <source>
        <dbReference type="ARBA" id="ARBA00022448"/>
    </source>
</evidence>
<keyword evidence="4 8" id="KW-0812">Transmembrane</keyword>
<keyword evidence="3" id="KW-0813">Transport</keyword>
<keyword evidence="10" id="KW-1185">Reference proteome</keyword>